<keyword evidence="2" id="KW-0479">Metal-binding</keyword>
<evidence type="ECO:0000256" key="5">
    <source>
        <dbReference type="ARBA" id="ARBA00023242"/>
    </source>
</evidence>
<dbReference type="PhylomeDB" id="A0A0G4GPP0"/>
<dbReference type="InterPro" id="IPR041667">
    <property type="entry name" value="Cupin_8"/>
</dbReference>
<dbReference type="Proteomes" id="UP000041254">
    <property type="component" value="Unassembled WGS sequence"/>
</dbReference>
<dbReference type="EMBL" id="CDMY01000748">
    <property type="protein sequence ID" value="CEM32257.1"/>
    <property type="molecule type" value="Genomic_DNA"/>
</dbReference>
<feature type="region of interest" description="Disordered" evidence="6">
    <location>
        <begin position="1"/>
        <end position="39"/>
    </location>
</feature>
<evidence type="ECO:0000256" key="2">
    <source>
        <dbReference type="ARBA" id="ARBA00022723"/>
    </source>
</evidence>
<dbReference type="Pfam" id="PF12937">
    <property type="entry name" value="F-box-like"/>
    <property type="match status" value="1"/>
</dbReference>
<accession>A0A0G4GPP0</accession>
<dbReference type="PANTHER" id="PTHR12480">
    <property type="entry name" value="ARGININE DEMETHYLASE AND LYSYL-HYDROXYLASE JMJD"/>
    <property type="match status" value="1"/>
</dbReference>
<keyword evidence="3" id="KW-0560">Oxidoreductase</keyword>
<dbReference type="Pfam" id="PF13621">
    <property type="entry name" value="Cupin_8"/>
    <property type="match status" value="1"/>
</dbReference>
<feature type="compositionally biased region" description="Low complexity" evidence="6">
    <location>
        <begin position="1"/>
        <end position="10"/>
    </location>
</feature>
<dbReference type="GO" id="GO:0046872">
    <property type="term" value="F:metal ion binding"/>
    <property type="evidence" value="ECO:0007669"/>
    <property type="project" value="UniProtKB-KW"/>
</dbReference>
<dbReference type="OrthoDB" id="424465at2759"/>
<dbReference type="GO" id="GO:0005634">
    <property type="term" value="C:nucleus"/>
    <property type="evidence" value="ECO:0007669"/>
    <property type="project" value="UniProtKB-SubCell"/>
</dbReference>
<dbReference type="Gene3D" id="1.20.1280.50">
    <property type="match status" value="1"/>
</dbReference>
<comment type="subcellular location">
    <subcellularLocation>
        <location evidence="1">Nucleus</location>
    </subcellularLocation>
</comment>
<reference evidence="8 9" key="1">
    <citation type="submission" date="2014-11" db="EMBL/GenBank/DDBJ databases">
        <authorList>
            <person name="Zhu J."/>
            <person name="Qi W."/>
            <person name="Song R."/>
        </authorList>
    </citation>
    <scope>NUCLEOTIDE SEQUENCE [LARGE SCALE GENOMIC DNA]</scope>
</reference>
<dbReference type="GO" id="GO:0000987">
    <property type="term" value="F:cis-regulatory region sequence-specific DNA binding"/>
    <property type="evidence" value="ECO:0007669"/>
    <property type="project" value="TreeGrafter"/>
</dbReference>
<keyword evidence="4" id="KW-0408">Iron</keyword>
<evidence type="ECO:0000256" key="1">
    <source>
        <dbReference type="ARBA" id="ARBA00004123"/>
    </source>
</evidence>
<proteinExistence type="predicted"/>
<name>A0A0G4GPP0_VITBC</name>
<dbReference type="AlphaFoldDB" id="A0A0G4GPP0"/>
<dbReference type="PANTHER" id="PTHR12480:SF21">
    <property type="entry name" value="JMJC DOMAIN-CONTAINING PROTEIN 8"/>
    <property type="match status" value="1"/>
</dbReference>
<dbReference type="OMA" id="WPAYKNW"/>
<dbReference type="SUPFAM" id="SSF51197">
    <property type="entry name" value="Clavaminate synthase-like"/>
    <property type="match status" value="1"/>
</dbReference>
<protein>
    <recommendedName>
        <fullName evidence="7">JmjC domain-containing protein</fullName>
    </recommendedName>
</protein>
<dbReference type="SMART" id="SM00558">
    <property type="entry name" value="JmjC"/>
    <property type="match status" value="1"/>
</dbReference>
<dbReference type="InterPro" id="IPR036047">
    <property type="entry name" value="F-box-like_dom_sf"/>
</dbReference>
<gene>
    <name evidence="8" type="ORF">Vbra_973</name>
</gene>
<evidence type="ECO:0000256" key="3">
    <source>
        <dbReference type="ARBA" id="ARBA00023002"/>
    </source>
</evidence>
<dbReference type="FunFam" id="2.60.120.650:FF:000045">
    <property type="entry name" value="F-box protein At1g78280"/>
    <property type="match status" value="1"/>
</dbReference>
<evidence type="ECO:0000313" key="9">
    <source>
        <dbReference type="Proteomes" id="UP000041254"/>
    </source>
</evidence>
<dbReference type="InParanoid" id="A0A0G4GPP0"/>
<sequence>MSSSKTSSSTVRKAAEHLSRADTATVEPPSKRPRSSHPIGIRPLGNLLIDGGRNCRDAGLGMLKPLSDFAVCTVFEHLTCVELGRVARVSRSFYVFANHEELWMQRVTDDFRDGFQYHKDWRCTWLTMTHRKGVNSVAPASVRVPSFYSDWLFQRFHCASVPLKRRWLCTETIDRRDAAALSVGDSIREYETPNVPVIIRGVVDRWPAYGKWSREHLLKRAGHVKFTAGPVDMSLRDFFAYADANEDDNPLFIFDPKFADRAPFMADDYTPPQYFAEDMFALLPQRPNFRWLLIGNRRSGSKWHVDPNATSAWNGVIRGAKKWFMLPPGHVPPGVSPSRGGAEVTQPVSLVEWLLNFYDATQQADYGGVRPLEATVCAGELLFIPRGWWHAVLNLEDDTFAITQNFVSPRGLRATAKFLRFKPEQVSGVSEGRHAGLWMELEEALRTHRPELLADLSTGWQTDGTAAKAESARVDVSVNGEGAVDGRGGGDGGSSGGVVSVHPKLLAMFGTS</sequence>
<feature type="domain" description="JmjC" evidence="7">
    <location>
        <begin position="260"/>
        <end position="423"/>
    </location>
</feature>
<dbReference type="PROSITE" id="PS51184">
    <property type="entry name" value="JMJC"/>
    <property type="match status" value="1"/>
</dbReference>
<evidence type="ECO:0000313" key="8">
    <source>
        <dbReference type="EMBL" id="CEM32257.1"/>
    </source>
</evidence>
<organism evidence="8 9">
    <name type="scientific">Vitrella brassicaformis (strain CCMP3155)</name>
    <dbReference type="NCBI Taxonomy" id="1169540"/>
    <lineage>
        <taxon>Eukaryota</taxon>
        <taxon>Sar</taxon>
        <taxon>Alveolata</taxon>
        <taxon>Colpodellida</taxon>
        <taxon>Vitrellaceae</taxon>
        <taxon>Vitrella</taxon>
    </lineage>
</organism>
<evidence type="ECO:0000259" key="7">
    <source>
        <dbReference type="PROSITE" id="PS51184"/>
    </source>
</evidence>
<evidence type="ECO:0000256" key="6">
    <source>
        <dbReference type="SAM" id="MobiDB-lite"/>
    </source>
</evidence>
<dbReference type="InterPro" id="IPR001810">
    <property type="entry name" value="F-box_dom"/>
</dbReference>
<dbReference type="STRING" id="1169540.A0A0G4GPP0"/>
<dbReference type="InterPro" id="IPR050910">
    <property type="entry name" value="JMJD6_ArgDemeth/LysHydrox"/>
</dbReference>
<keyword evidence="9" id="KW-1185">Reference proteome</keyword>
<dbReference type="GO" id="GO:0016491">
    <property type="term" value="F:oxidoreductase activity"/>
    <property type="evidence" value="ECO:0007669"/>
    <property type="project" value="UniProtKB-KW"/>
</dbReference>
<dbReference type="InterPro" id="IPR003347">
    <property type="entry name" value="JmjC_dom"/>
</dbReference>
<dbReference type="Gene3D" id="2.60.120.650">
    <property type="entry name" value="Cupin"/>
    <property type="match status" value="1"/>
</dbReference>
<dbReference type="VEuPathDB" id="CryptoDB:Vbra_973"/>
<dbReference type="SUPFAM" id="SSF81383">
    <property type="entry name" value="F-box domain"/>
    <property type="match status" value="1"/>
</dbReference>
<evidence type="ECO:0000256" key="4">
    <source>
        <dbReference type="ARBA" id="ARBA00023004"/>
    </source>
</evidence>
<keyword evidence="5" id="KW-0539">Nucleus</keyword>